<dbReference type="InterPro" id="IPR013328">
    <property type="entry name" value="6PGD_dom2"/>
</dbReference>
<dbReference type="GO" id="GO:0019592">
    <property type="term" value="P:mannitol catabolic process"/>
    <property type="evidence" value="ECO:0007669"/>
    <property type="project" value="TreeGrafter"/>
</dbReference>
<dbReference type="InterPro" id="IPR013118">
    <property type="entry name" value="Mannitol_DH_C"/>
</dbReference>
<gene>
    <name evidence="5" type="ORF">PSM36_2188</name>
</gene>
<dbReference type="GO" id="GO:0005829">
    <property type="term" value="C:cytosol"/>
    <property type="evidence" value="ECO:0007669"/>
    <property type="project" value="TreeGrafter"/>
</dbReference>
<dbReference type="Pfam" id="PF01232">
    <property type="entry name" value="Mannitol_dh"/>
    <property type="match status" value="1"/>
</dbReference>
<keyword evidence="2" id="KW-0520">NAD</keyword>
<dbReference type="STRING" id="1642647.PSM36_2188"/>
<evidence type="ECO:0000313" key="5">
    <source>
        <dbReference type="EMBL" id="SCD20993.1"/>
    </source>
</evidence>
<evidence type="ECO:0000259" key="3">
    <source>
        <dbReference type="Pfam" id="PF01232"/>
    </source>
</evidence>
<feature type="domain" description="Mannitol dehydrogenase C-terminal" evidence="4">
    <location>
        <begin position="209"/>
        <end position="358"/>
    </location>
</feature>
<dbReference type="Proteomes" id="UP000187464">
    <property type="component" value="Chromosome I"/>
</dbReference>
<dbReference type="Pfam" id="PF08125">
    <property type="entry name" value="Mannitol_dh_C"/>
    <property type="match status" value="1"/>
</dbReference>
<evidence type="ECO:0000259" key="4">
    <source>
        <dbReference type="Pfam" id="PF08125"/>
    </source>
</evidence>
<dbReference type="Gene3D" id="3.40.50.720">
    <property type="entry name" value="NAD(P)-binding Rossmann-like Domain"/>
    <property type="match status" value="1"/>
</dbReference>
<dbReference type="Gene3D" id="1.10.1040.10">
    <property type="entry name" value="N-(1-d-carboxylethyl)-l-norvaline Dehydrogenase, domain 2"/>
    <property type="match status" value="1"/>
</dbReference>
<proteinExistence type="predicted"/>
<organism evidence="5 6">
    <name type="scientific">Proteiniphilum saccharofermentans</name>
    <dbReference type="NCBI Taxonomy" id="1642647"/>
    <lineage>
        <taxon>Bacteria</taxon>
        <taxon>Pseudomonadati</taxon>
        <taxon>Bacteroidota</taxon>
        <taxon>Bacteroidia</taxon>
        <taxon>Bacteroidales</taxon>
        <taxon>Dysgonomonadaceae</taxon>
        <taxon>Proteiniphilum</taxon>
    </lineage>
</organism>
<dbReference type="SUPFAM" id="SSF48179">
    <property type="entry name" value="6-phosphogluconate dehydrogenase C-terminal domain-like"/>
    <property type="match status" value="1"/>
</dbReference>
<sequence length="388" mass="44414">MNERKIVIFGAGKIGRSFIGQVFNLSGYEVVFVDINKQLVDLINQQKQYRIVIKNGEEDELLIIRNIKGIYLDEEEQLMSELNNTKIMSLSVGQQGVGTVIPLLARLLVVRREKYGDVPLDIIIAENIRNADRLIRKELEKQLPPDYPLEKLVGLVETSIGKMVPIMTQKDIEEDPLQVFAESYNSLIVAKNGFKNPIPDIPFLAPKENIKAWVDRKLFIHNLGHAATAYLGFKKYPDAVYICEVLEDQELLDTVRQTMLQSAEILRSLYPEEFTLTQLKEHIDDLICRFRNKSLKDTLFRVGCDLYRKLGPEDRLAAPVHAAVRLGKPYHLILNAIIAGISFRAKDENGNYFPSDRLFFEEAVRGPRYILENVCKIRWESGKVGRKN</sequence>
<evidence type="ECO:0000256" key="1">
    <source>
        <dbReference type="ARBA" id="ARBA00023002"/>
    </source>
</evidence>
<dbReference type="RefSeq" id="WP_076930894.1">
    <property type="nucleotide sequence ID" value="NZ_LT605205.1"/>
</dbReference>
<dbReference type="EC" id="1.1.1.17" evidence="5"/>
<dbReference type="KEGG" id="psac:PSM36_2188"/>
<name>A0A1R3SXK3_9BACT</name>
<feature type="domain" description="Mannitol dehydrogenase N-terminal" evidence="3">
    <location>
        <begin position="5"/>
        <end position="201"/>
    </location>
</feature>
<keyword evidence="6" id="KW-1185">Reference proteome</keyword>
<protein>
    <submittedName>
        <fullName evidence="5">Mannitol-1-phosphate 5-dehydrogenase</fullName>
        <ecNumber evidence="5">1.1.1.17</ecNumber>
    </submittedName>
</protein>
<keyword evidence="1 5" id="KW-0560">Oxidoreductase</keyword>
<dbReference type="InterPro" id="IPR013131">
    <property type="entry name" value="Mannitol_DH_N"/>
</dbReference>
<dbReference type="SUPFAM" id="SSF51735">
    <property type="entry name" value="NAD(P)-binding Rossmann-fold domains"/>
    <property type="match status" value="1"/>
</dbReference>
<dbReference type="GO" id="GO:0008926">
    <property type="term" value="F:mannitol-1-phosphate 5-dehydrogenase activity"/>
    <property type="evidence" value="ECO:0007669"/>
    <property type="project" value="UniProtKB-EC"/>
</dbReference>
<dbReference type="PANTHER" id="PTHR30524:SF0">
    <property type="entry name" value="ALTRONATE OXIDOREDUCTASE-RELATED"/>
    <property type="match status" value="1"/>
</dbReference>
<evidence type="ECO:0000313" key="6">
    <source>
        <dbReference type="Proteomes" id="UP000187464"/>
    </source>
</evidence>
<dbReference type="PANTHER" id="PTHR30524">
    <property type="entry name" value="MANNITOL-1-PHOSPHATE 5-DEHYDROGENASE"/>
    <property type="match status" value="1"/>
</dbReference>
<dbReference type="InterPro" id="IPR008927">
    <property type="entry name" value="6-PGluconate_DH-like_C_sf"/>
</dbReference>
<evidence type="ECO:0000256" key="2">
    <source>
        <dbReference type="ARBA" id="ARBA00023027"/>
    </source>
</evidence>
<accession>A0A1R3SXK3</accession>
<reference evidence="5 6" key="1">
    <citation type="submission" date="2016-08" db="EMBL/GenBank/DDBJ databases">
        <authorList>
            <person name="Seilhamer J.J."/>
        </authorList>
    </citation>
    <scope>NUCLEOTIDE SEQUENCE [LARGE SCALE GENOMIC DNA]</scope>
    <source>
        <strain evidence="5">M3/6</strain>
    </source>
</reference>
<dbReference type="AlphaFoldDB" id="A0A1R3SXK3"/>
<dbReference type="EMBL" id="LT605205">
    <property type="protein sequence ID" value="SCD20993.1"/>
    <property type="molecule type" value="Genomic_DNA"/>
</dbReference>
<dbReference type="InterPro" id="IPR036291">
    <property type="entry name" value="NAD(P)-bd_dom_sf"/>
</dbReference>